<comment type="caution">
    <text evidence="2">The sequence shown here is derived from an EMBL/GenBank/DDBJ whole genome shotgun (WGS) entry which is preliminary data.</text>
</comment>
<dbReference type="PRINTS" id="PR01442">
    <property type="entry name" value="CELLSNTHASED"/>
</dbReference>
<dbReference type="RefSeq" id="WP_227322025.1">
    <property type="nucleotide sequence ID" value="NZ_JAESVB010000006.1"/>
</dbReference>
<gene>
    <name evidence="2" type="ORF">ASILVAE211_14325</name>
</gene>
<evidence type="ECO:0000313" key="3">
    <source>
        <dbReference type="Proteomes" id="UP000708298"/>
    </source>
</evidence>
<accession>A0A963YSU4</accession>
<evidence type="ECO:0000256" key="1">
    <source>
        <dbReference type="SAM" id="MobiDB-lite"/>
    </source>
</evidence>
<name>A0A963YSU4_9PROT</name>
<feature type="compositionally biased region" description="Polar residues" evidence="1">
    <location>
        <begin position="1"/>
        <end position="10"/>
    </location>
</feature>
<dbReference type="EMBL" id="JAESVB010000006">
    <property type="protein sequence ID" value="MCB8876366.1"/>
    <property type="molecule type" value="Genomic_DNA"/>
</dbReference>
<dbReference type="InterPro" id="IPR022798">
    <property type="entry name" value="BcsD_bac"/>
</dbReference>
<reference evidence="2" key="1">
    <citation type="journal article" date="2021" name="Microorganisms">
        <title>Acidisoma silvae sp. nov. and Acidisomacellulosilytica sp. nov., Two Acidophilic Bacteria Isolated from Decaying Wood, Hydrolyzing Cellulose and Producing Poly-3-hydroxybutyrate.</title>
        <authorList>
            <person name="Mieszkin S."/>
            <person name="Pouder E."/>
            <person name="Uroz S."/>
            <person name="Simon-Colin C."/>
            <person name="Alain K."/>
        </authorList>
    </citation>
    <scope>NUCLEOTIDE SEQUENCE</scope>
    <source>
        <strain evidence="2">HW T2.11</strain>
    </source>
</reference>
<protein>
    <submittedName>
        <fullName evidence="2">Cellulose synthase</fullName>
    </submittedName>
</protein>
<dbReference type="Gene3D" id="3.30.70.2590">
    <property type="match status" value="1"/>
</dbReference>
<dbReference type="Proteomes" id="UP000708298">
    <property type="component" value="Unassembled WGS sequence"/>
</dbReference>
<feature type="region of interest" description="Disordered" evidence="1">
    <location>
        <begin position="1"/>
        <end position="33"/>
    </location>
</feature>
<dbReference type="InterPro" id="IPR038470">
    <property type="entry name" value="Cellsynth_D_sf"/>
</dbReference>
<reference evidence="2" key="2">
    <citation type="submission" date="2021-01" db="EMBL/GenBank/DDBJ databases">
        <authorList>
            <person name="Mieszkin S."/>
            <person name="Pouder E."/>
            <person name="Alain K."/>
        </authorList>
    </citation>
    <scope>NUCLEOTIDE SEQUENCE</scope>
    <source>
        <strain evidence="2">HW T2.11</strain>
    </source>
</reference>
<dbReference type="Pfam" id="PF03500">
    <property type="entry name" value="Cellsynth_D"/>
    <property type="match status" value="1"/>
</dbReference>
<sequence length="169" mass="18072">MPDSLETSSAPGDGPAQRSNPRRDGSNRPMPDWRPFLRAMAEELDTVAGAAGRDALLHGVGRQMALQHPLSHQTSTAALALEMNEVLENFGWGHVRITFSPADACLILSHAGLPRIGGRGEPPGTWLAAVLEGLYEGWLAQQPGADGSLVARRLGMLDADTIVMRYGQP</sequence>
<evidence type="ECO:0000313" key="2">
    <source>
        <dbReference type="EMBL" id="MCB8876366.1"/>
    </source>
</evidence>
<dbReference type="AlphaFoldDB" id="A0A963YSU4"/>
<organism evidence="2 3">
    <name type="scientific">Acidisoma silvae</name>
    <dbReference type="NCBI Taxonomy" id="2802396"/>
    <lineage>
        <taxon>Bacteria</taxon>
        <taxon>Pseudomonadati</taxon>
        <taxon>Pseudomonadota</taxon>
        <taxon>Alphaproteobacteria</taxon>
        <taxon>Acetobacterales</taxon>
        <taxon>Acidocellaceae</taxon>
        <taxon>Acidisoma</taxon>
    </lineage>
</organism>
<dbReference type="GO" id="GO:0030244">
    <property type="term" value="P:cellulose biosynthetic process"/>
    <property type="evidence" value="ECO:0007669"/>
    <property type="project" value="InterPro"/>
</dbReference>
<proteinExistence type="predicted"/>
<keyword evidence="3" id="KW-1185">Reference proteome</keyword>